<keyword evidence="2" id="KW-0472">Membrane</keyword>
<dbReference type="AlphaFoldDB" id="A0A4S8L381"/>
<accession>A0A4S8L381</accession>
<proteinExistence type="predicted"/>
<dbReference type="EMBL" id="ML179709">
    <property type="protein sequence ID" value="THU82781.1"/>
    <property type="molecule type" value="Genomic_DNA"/>
</dbReference>
<keyword evidence="2" id="KW-0812">Transmembrane</keyword>
<name>A0A4S8L381_DENBC</name>
<evidence type="ECO:0000313" key="4">
    <source>
        <dbReference type="Proteomes" id="UP000297245"/>
    </source>
</evidence>
<keyword evidence="4" id="KW-1185">Reference proteome</keyword>
<sequence length="220" mass="23384">MFRSSVNHPAGSVPHSAPSMTARPAGLPPSPFHPVPGSHQVHSPVPLCPKPVVLHTPSVGIQSRPSSHLPSLDMPLHLSRLSSPLHISSSSSLSRTSPVSLLHPSPISSSNPPRSLPIPTDVSRGFAKRFNSHIPSTVPSLSSPVPPIVPAVVPVLSRVPPVFTSPLLNLNSCSSPPAIPPVFPPTPFLRILLFPLLPQPLPFIVFLLHLHILLLLFSPL</sequence>
<evidence type="ECO:0000256" key="2">
    <source>
        <dbReference type="SAM" id="Phobius"/>
    </source>
</evidence>
<keyword evidence="2" id="KW-1133">Transmembrane helix</keyword>
<evidence type="ECO:0000313" key="3">
    <source>
        <dbReference type="EMBL" id="THU82781.1"/>
    </source>
</evidence>
<gene>
    <name evidence="3" type="ORF">K435DRAFT_871987</name>
</gene>
<evidence type="ECO:0000256" key="1">
    <source>
        <dbReference type="SAM" id="MobiDB-lite"/>
    </source>
</evidence>
<dbReference type="Proteomes" id="UP000297245">
    <property type="component" value="Unassembled WGS sequence"/>
</dbReference>
<feature type="transmembrane region" description="Helical" evidence="2">
    <location>
        <begin position="200"/>
        <end position="217"/>
    </location>
</feature>
<protein>
    <submittedName>
        <fullName evidence="3">Uncharacterized protein</fullName>
    </submittedName>
</protein>
<organism evidence="3 4">
    <name type="scientific">Dendrothele bispora (strain CBS 962.96)</name>
    <dbReference type="NCBI Taxonomy" id="1314807"/>
    <lineage>
        <taxon>Eukaryota</taxon>
        <taxon>Fungi</taxon>
        <taxon>Dikarya</taxon>
        <taxon>Basidiomycota</taxon>
        <taxon>Agaricomycotina</taxon>
        <taxon>Agaricomycetes</taxon>
        <taxon>Agaricomycetidae</taxon>
        <taxon>Agaricales</taxon>
        <taxon>Agaricales incertae sedis</taxon>
        <taxon>Dendrothele</taxon>
    </lineage>
</organism>
<feature type="region of interest" description="Disordered" evidence="1">
    <location>
        <begin position="1"/>
        <end position="43"/>
    </location>
</feature>
<reference evidence="3 4" key="1">
    <citation type="journal article" date="2019" name="Nat. Ecol. Evol.">
        <title>Megaphylogeny resolves global patterns of mushroom evolution.</title>
        <authorList>
            <person name="Varga T."/>
            <person name="Krizsan K."/>
            <person name="Foldi C."/>
            <person name="Dima B."/>
            <person name="Sanchez-Garcia M."/>
            <person name="Sanchez-Ramirez S."/>
            <person name="Szollosi G.J."/>
            <person name="Szarkandi J.G."/>
            <person name="Papp V."/>
            <person name="Albert L."/>
            <person name="Andreopoulos W."/>
            <person name="Angelini C."/>
            <person name="Antonin V."/>
            <person name="Barry K.W."/>
            <person name="Bougher N.L."/>
            <person name="Buchanan P."/>
            <person name="Buyck B."/>
            <person name="Bense V."/>
            <person name="Catcheside P."/>
            <person name="Chovatia M."/>
            <person name="Cooper J."/>
            <person name="Damon W."/>
            <person name="Desjardin D."/>
            <person name="Finy P."/>
            <person name="Geml J."/>
            <person name="Haridas S."/>
            <person name="Hughes K."/>
            <person name="Justo A."/>
            <person name="Karasinski D."/>
            <person name="Kautmanova I."/>
            <person name="Kiss B."/>
            <person name="Kocsube S."/>
            <person name="Kotiranta H."/>
            <person name="LaButti K.M."/>
            <person name="Lechner B.E."/>
            <person name="Liimatainen K."/>
            <person name="Lipzen A."/>
            <person name="Lukacs Z."/>
            <person name="Mihaltcheva S."/>
            <person name="Morgado L.N."/>
            <person name="Niskanen T."/>
            <person name="Noordeloos M.E."/>
            <person name="Ohm R.A."/>
            <person name="Ortiz-Santana B."/>
            <person name="Ovrebo C."/>
            <person name="Racz N."/>
            <person name="Riley R."/>
            <person name="Savchenko A."/>
            <person name="Shiryaev A."/>
            <person name="Soop K."/>
            <person name="Spirin V."/>
            <person name="Szebenyi C."/>
            <person name="Tomsovsky M."/>
            <person name="Tulloss R.E."/>
            <person name="Uehling J."/>
            <person name="Grigoriev I.V."/>
            <person name="Vagvolgyi C."/>
            <person name="Papp T."/>
            <person name="Martin F.M."/>
            <person name="Miettinen O."/>
            <person name="Hibbett D.S."/>
            <person name="Nagy L.G."/>
        </authorList>
    </citation>
    <scope>NUCLEOTIDE SEQUENCE [LARGE SCALE GENOMIC DNA]</scope>
    <source>
        <strain evidence="3 4">CBS 962.96</strain>
    </source>
</reference>